<evidence type="ECO:0000256" key="1">
    <source>
        <dbReference type="ARBA" id="ARBA00022771"/>
    </source>
</evidence>
<evidence type="ECO:0000313" key="7">
    <source>
        <dbReference type="Proteomes" id="UP001208570"/>
    </source>
</evidence>
<dbReference type="AlphaFoldDB" id="A0AAD9JD46"/>
<sequence length="246" mass="27840">MATGGIFEGLSDITSCGICFEPLEQRRPRTLSCLHVFCETCWHHLADAVQYHNPDAISCPVCAQTTKVPGGLSANLPIFFYLSKFNDIRKQFELRHKSCKICKSKTHKADISFYCFGCGSGHHRDCHVKHNVHYPHNNQISVTSSTVHSILCEEHDHHLVHFRLNCTKAICTQCCTGRHSEHKVYDLTYDSKIAQVYLKVLLSSCLESTDKTFEKFVNLQAEVTSDTKQSHDRDDTSSPLSHQADQ</sequence>
<accession>A0AAD9JD46</accession>
<proteinExistence type="predicted"/>
<feature type="domain" description="RING-type" evidence="5">
    <location>
        <begin position="16"/>
        <end position="62"/>
    </location>
</feature>
<dbReference type="PANTHER" id="PTHR25462:SF305">
    <property type="entry name" value="RING-TYPE DOMAIN-CONTAINING PROTEIN"/>
    <property type="match status" value="1"/>
</dbReference>
<dbReference type="GO" id="GO:0008270">
    <property type="term" value="F:zinc ion binding"/>
    <property type="evidence" value="ECO:0007669"/>
    <property type="project" value="UniProtKB-KW"/>
</dbReference>
<reference evidence="6" key="1">
    <citation type="journal article" date="2023" name="Mol. Biol. Evol.">
        <title>Third-Generation Sequencing Reveals the Adaptive Role of the Epigenome in Three Deep-Sea Polychaetes.</title>
        <authorList>
            <person name="Perez M."/>
            <person name="Aroh O."/>
            <person name="Sun Y."/>
            <person name="Lan Y."/>
            <person name="Juniper S.K."/>
            <person name="Young C.R."/>
            <person name="Angers B."/>
            <person name="Qian P.Y."/>
        </authorList>
    </citation>
    <scope>NUCLEOTIDE SEQUENCE</scope>
    <source>
        <strain evidence="6">P08H-3</strain>
    </source>
</reference>
<dbReference type="PANTHER" id="PTHR25462">
    <property type="entry name" value="BONUS, ISOFORM C-RELATED"/>
    <property type="match status" value="1"/>
</dbReference>
<dbReference type="InterPro" id="IPR013083">
    <property type="entry name" value="Znf_RING/FYVE/PHD"/>
</dbReference>
<evidence type="ECO:0000256" key="4">
    <source>
        <dbReference type="SAM" id="MobiDB-lite"/>
    </source>
</evidence>
<dbReference type="Proteomes" id="UP001208570">
    <property type="component" value="Unassembled WGS sequence"/>
</dbReference>
<evidence type="ECO:0000259" key="5">
    <source>
        <dbReference type="PROSITE" id="PS50089"/>
    </source>
</evidence>
<gene>
    <name evidence="6" type="ORF">LSH36_399g01007</name>
</gene>
<name>A0AAD9JD46_9ANNE</name>
<dbReference type="SUPFAM" id="SSF57850">
    <property type="entry name" value="RING/U-box"/>
    <property type="match status" value="1"/>
</dbReference>
<organism evidence="6 7">
    <name type="scientific">Paralvinella palmiformis</name>
    <dbReference type="NCBI Taxonomy" id="53620"/>
    <lineage>
        <taxon>Eukaryota</taxon>
        <taxon>Metazoa</taxon>
        <taxon>Spiralia</taxon>
        <taxon>Lophotrochozoa</taxon>
        <taxon>Annelida</taxon>
        <taxon>Polychaeta</taxon>
        <taxon>Sedentaria</taxon>
        <taxon>Canalipalpata</taxon>
        <taxon>Terebellida</taxon>
        <taxon>Terebelliformia</taxon>
        <taxon>Alvinellidae</taxon>
        <taxon>Paralvinella</taxon>
    </lineage>
</organism>
<keyword evidence="2" id="KW-0862">Zinc</keyword>
<feature type="compositionally biased region" description="Polar residues" evidence="4">
    <location>
        <begin position="237"/>
        <end position="246"/>
    </location>
</feature>
<dbReference type="Gene3D" id="3.30.40.10">
    <property type="entry name" value="Zinc/RING finger domain, C3HC4 (zinc finger)"/>
    <property type="match status" value="1"/>
</dbReference>
<dbReference type="GO" id="GO:0005654">
    <property type="term" value="C:nucleoplasm"/>
    <property type="evidence" value="ECO:0007669"/>
    <property type="project" value="TreeGrafter"/>
</dbReference>
<dbReference type="GO" id="GO:0061630">
    <property type="term" value="F:ubiquitin protein ligase activity"/>
    <property type="evidence" value="ECO:0007669"/>
    <property type="project" value="TreeGrafter"/>
</dbReference>
<feature type="region of interest" description="Disordered" evidence="4">
    <location>
        <begin position="224"/>
        <end position="246"/>
    </location>
</feature>
<dbReference type="Pfam" id="PF14634">
    <property type="entry name" value="zf-RING_5"/>
    <property type="match status" value="1"/>
</dbReference>
<dbReference type="EMBL" id="JAODUP010000399">
    <property type="protein sequence ID" value="KAK2150572.1"/>
    <property type="molecule type" value="Genomic_DNA"/>
</dbReference>
<comment type="caution">
    <text evidence="6">The sequence shown here is derived from an EMBL/GenBank/DDBJ whole genome shotgun (WGS) entry which is preliminary data.</text>
</comment>
<evidence type="ECO:0000313" key="6">
    <source>
        <dbReference type="EMBL" id="KAK2150572.1"/>
    </source>
</evidence>
<keyword evidence="1 3" id="KW-0479">Metal-binding</keyword>
<dbReference type="SMART" id="SM00184">
    <property type="entry name" value="RING"/>
    <property type="match status" value="1"/>
</dbReference>
<dbReference type="PROSITE" id="PS50089">
    <property type="entry name" value="ZF_RING_2"/>
    <property type="match status" value="1"/>
</dbReference>
<keyword evidence="1 3" id="KW-0863">Zinc-finger</keyword>
<evidence type="ECO:0000256" key="3">
    <source>
        <dbReference type="PROSITE-ProRule" id="PRU00175"/>
    </source>
</evidence>
<protein>
    <recommendedName>
        <fullName evidence="5">RING-type domain-containing protein</fullName>
    </recommendedName>
</protein>
<dbReference type="InterPro" id="IPR047153">
    <property type="entry name" value="TRIM45/56/19-like"/>
</dbReference>
<dbReference type="InterPro" id="IPR001841">
    <property type="entry name" value="Znf_RING"/>
</dbReference>
<evidence type="ECO:0000256" key="2">
    <source>
        <dbReference type="ARBA" id="ARBA00022833"/>
    </source>
</evidence>
<keyword evidence="7" id="KW-1185">Reference proteome</keyword>